<dbReference type="OrthoDB" id="114727at2759"/>
<dbReference type="Proteomes" id="UP000597762">
    <property type="component" value="Unassembled WGS sequence"/>
</dbReference>
<proteinExistence type="predicted"/>
<dbReference type="Gene3D" id="1.10.238.10">
    <property type="entry name" value="EF-hand"/>
    <property type="match status" value="2"/>
</dbReference>
<reference evidence="6" key="1">
    <citation type="submission" date="2021-01" db="EMBL/GenBank/DDBJ databases">
        <authorList>
            <person name="Li R."/>
            <person name="Bekaert M."/>
        </authorList>
    </citation>
    <scope>NUCLEOTIDE SEQUENCE</scope>
    <source>
        <strain evidence="6">Farmed</strain>
    </source>
</reference>
<dbReference type="InterPro" id="IPR011992">
    <property type="entry name" value="EF-hand-dom_pair"/>
</dbReference>
<feature type="domain" description="EF-hand" evidence="5">
    <location>
        <begin position="74"/>
        <end position="103"/>
    </location>
</feature>
<evidence type="ECO:0000313" key="6">
    <source>
        <dbReference type="EMBL" id="CAE1156223.1"/>
    </source>
</evidence>
<dbReference type="GO" id="GO:0005509">
    <property type="term" value="F:calcium ion binding"/>
    <property type="evidence" value="ECO:0007669"/>
    <property type="project" value="InterPro"/>
</dbReference>
<sequence>MGNKVVTFTEDQFNAYQDCTYFTKKDILRIFQRFHKLNPNVIPVEMSEVIASTLKVSTCFLEEMPEFKANPFNKRIFRVFSSDGSSHLTFNEFLDMFSVFSDAAPRELKISYAFKIYDFDEDKELGRNDLHKTLRCLSRNELTEEEMSFVVNKVLEEGDLDDKGSLSYMEFEHIISRDPDFLSMFHIRI</sequence>
<dbReference type="Pfam" id="PF13499">
    <property type="entry name" value="EF-hand_7"/>
    <property type="match status" value="1"/>
</dbReference>
<dbReference type="PROSITE" id="PS50222">
    <property type="entry name" value="EF_HAND_2"/>
    <property type="match status" value="2"/>
</dbReference>
<feature type="domain" description="EF-hand" evidence="5">
    <location>
        <begin position="105"/>
        <end position="140"/>
    </location>
</feature>
<dbReference type="PROSITE" id="PS00018">
    <property type="entry name" value="EF_HAND_1"/>
    <property type="match status" value="1"/>
</dbReference>
<dbReference type="EMBL" id="CAHIKZ030000151">
    <property type="protein sequence ID" value="CAE1156223.1"/>
    <property type="molecule type" value="Genomic_DNA"/>
</dbReference>
<dbReference type="PANTHER" id="PTHR45791:SF6">
    <property type="entry name" value="CALCIUM AND INTEGRIN BINDING FAMILY MEMBER 2"/>
    <property type="match status" value="1"/>
</dbReference>
<dbReference type="InterPro" id="IPR002048">
    <property type="entry name" value="EF_hand_dom"/>
</dbReference>
<accession>A0A812ATD6</accession>
<protein>
    <submittedName>
        <fullName evidence="6">CIB2</fullName>
    </submittedName>
</protein>
<evidence type="ECO:0000256" key="2">
    <source>
        <dbReference type="ARBA" id="ARBA00022737"/>
    </source>
</evidence>
<dbReference type="GO" id="GO:0000287">
    <property type="term" value="F:magnesium ion binding"/>
    <property type="evidence" value="ECO:0007669"/>
    <property type="project" value="TreeGrafter"/>
</dbReference>
<keyword evidence="7" id="KW-1185">Reference proteome</keyword>
<evidence type="ECO:0000313" key="7">
    <source>
        <dbReference type="Proteomes" id="UP000597762"/>
    </source>
</evidence>
<organism evidence="6 7">
    <name type="scientific">Acanthosepion pharaonis</name>
    <name type="common">Pharaoh cuttlefish</name>
    <name type="synonym">Sepia pharaonis</name>
    <dbReference type="NCBI Taxonomy" id="158019"/>
    <lineage>
        <taxon>Eukaryota</taxon>
        <taxon>Metazoa</taxon>
        <taxon>Spiralia</taxon>
        <taxon>Lophotrochozoa</taxon>
        <taxon>Mollusca</taxon>
        <taxon>Cephalopoda</taxon>
        <taxon>Coleoidea</taxon>
        <taxon>Decapodiformes</taxon>
        <taxon>Sepiida</taxon>
        <taxon>Sepiina</taxon>
        <taxon>Sepiidae</taxon>
        <taxon>Acanthosepion</taxon>
    </lineage>
</organism>
<evidence type="ECO:0000256" key="1">
    <source>
        <dbReference type="ARBA" id="ARBA00022723"/>
    </source>
</evidence>
<keyword evidence="1" id="KW-0479">Metal-binding</keyword>
<dbReference type="GO" id="GO:0055074">
    <property type="term" value="P:calcium ion homeostasis"/>
    <property type="evidence" value="ECO:0007669"/>
    <property type="project" value="TreeGrafter"/>
</dbReference>
<comment type="caution">
    <text evidence="6">The sequence shown here is derived from an EMBL/GenBank/DDBJ whole genome shotgun (WGS) entry which is preliminary data.</text>
</comment>
<evidence type="ECO:0000256" key="4">
    <source>
        <dbReference type="ARBA" id="ARBA00022842"/>
    </source>
</evidence>
<dbReference type="InterPro" id="IPR051433">
    <property type="entry name" value="CIBP"/>
</dbReference>
<gene>
    <name evidence="6" type="ORF">SPHA_4682</name>
</gene>
<evidence type="ECO:0000259" key="5">
    <source>
        <dbReference type="PROSITE" id="PS50222"/>
    </source>
</evidence>
<dbReference type="SUPFAM" id="SSF47473">
    <property type="entry name" value="EF-hand"/>
    <property type="match status" value="1"/>
</dbReference>
<dbReference type="FunFam" id="1.10.238.10:FF:000079">
    <property type="entry name" value="Calcium and integrin-binding family member 2"/>
    <property type="match status" value="1"/>
</dbReference>
<name>A0A812ATD6_ACAPH</name>
<dbReference type="AlphaFoldDB" id="A0A812ATD6"/>
<dbReference type="SMART" id="SM00054">
    <property type="entry name" value="EFh"/>
    <property type="match status" value="3"/>
</dbReference>
<keyword evidence="3" id="KW-0106">Calcium</keyword>
<keyword evidence="4" id="KW-0460">Magnesium</keyword>
<keyword evidence="2" id="KW-0677">Repeat</keyword>
<evidence type="ECO:0000256" key="3">
    <source>
        <dbReference type="ARBA" id="ARBA00022837"/>
    </source>
</evidence>
<dbReference type="InterPro" id="IPR018247">
    <property type="entry name" value="EF_Hand_1_Ca_BS"/>
</dbReference>
<dbReference type="PANTHER" id="PTHR45791">
    <property type="entry name" value="CALCIUM AND INTEGRIN BINDING FAMILY MEMBER 2"/>
    <property type="match status" value="1"/>
</dbReference>